<dbReference type="EMBL" id="CP024087">
    <property type="protein sequence ID" value="AYF32278.1"/>
    <property type="molecule type" value="Genomic_DNA"/>
</dbReference>
<feature type="domain" description="Immunity protein 35" evidence="2">
    <location>
        <begin position="58"/>
        <end position="130"/>
    </location>
</feature>
<dbReference type="Pfam" id="PF15567">
    <property type="entry name" value="Imm35"/>
    <property type="match status" value="1"/>
</dbReference>
<evidence type="ECO:0000259" key="2">
    <source>
        <dbReference type="Pfam" id="PF15567"/>
    </source>
</evidence>
<name>A0A386WXR8_9ACTN</name>
<protein>
    <recommendedName>
        <fullName evidence="2">Immunity protein 35 domain-containing protein</fullName>
    </recommendedName>
</protein>
<sequence length="131" mass="13959">MKTRPSTGATVDAPRRSTGSSGAVASGVATWPYGGRPCCEEAAGPRCGDGGIVIAPESARQIAEEFLDTEIRYRFSHPVVIVDDAVKELDDVYVFPYDGKAYVESGDWREAMAGNSPVAVDKRTGEARFSA</sequence>
<dbReference type="KEGG" id="mtua:CSH63_33530"/>
<gene>
    <name evidence="3" type="ORF">CSH63_33530</name>
</gene>
<feature type="region of interest" description="Disordered" evidence="1">
    <location>
        <begin position="1"/>
        <end position="24"/>
    </location>
</feature>
<dbReference type="AlphaFoldDB" id="A0A386WXR8"/>
<evidence type="ECO:0000256" key="1">
    <source>
        <dbReference type="SAM" id="MobiDB-lite"/>
    </source>
</evidence>
<reference evidence="3 4" key="1">
    <citation type="submission" date="2017-10" db="EMBL/GenBank/DDBJ databases">
        <title>Integration of genomic and chemical information greatly accelerates assignment of the full stereostructure of myelolactone, a potent inhibitor of myeloma from a marine-derived Micromonospora.</title>
        <authorList>
            <person name="Kim M.C."/>
            <person name="Machado H."/>
            <person name="Jensen P.R."/>
            <person name="Fenical W."/>
        </authorList>
    </citation>
    <scope>NUCLEOTIDE SEQUENCE [LARGE SCALE GENOMIC DNA]</scope>
    <source>
        <strain evidence="3 4">CNY-010</strain>
    </source>
</reference>
<evidence type="ECO:0000313" key="3">
    <source>
        <dbReference type="EMBL" id="AYF32278.1"/>
    </source>
</evidence>
<dbReference type="Proteomes" id="UP000267804">
    <property type="component" value="Chromosome"/>
</dbReference>
<accession>A0A386WXR8</accession>
<organism evidence="3 4">
    <name type="scientific">Micromonospora tulbaghiae</name>
    <dbReference type="NCBI Taxonomy" id="479978"/>
    <lineage>
        <taxon>Bacteria</taxon>
        <taxon>Bacillati</taxon>
        <taxon>Actinomycetota</taxon>
        <taxon>Actinomycetes</taxon>
        <taxon>Micromonosporales</taxon>
        <taxon>Micromonosporaceae</taxon>
        <taxon>Micromonospora</taxon>
    </lineage>
</organism>
<dbReference type="InterPro" id="IPR029082">
    <property type="entry name" value="Imm35"/>
</dbReference>
<evidence type="ECO:0000313" key="4">
    <source>
        <dbReference type="Proteomes" id="UP000267804"/>
    </source>
</evidence>
<proteinExistence type="predicted"/>